<dbReference type="GO" id="GO:0005509">
    <property type="term" value="F:calcium ion binding"/>
    <property type="evidence" value="ECO:0007669"/>
    <property type="project" value="InterPro"/>
</dbReference>
<reference evidence="17" key="1">
    <citation type="submission" date="2023-06" db="EMBL/GenBank/DDBJ databases">
        <title>Reference genome for the Northern bat (Eptesicus nilssonii), a most northern bat species.</title>
        <authorList>
            <person name="Laine V.N."/>
            <person name="Pulliainen A.T."/>
            <person name="Lilley T.M."/>
        </authorList>
    </citation>
    <scope>NUCLEOTIDE SEQUENCE</scope>
    <source>
        <strain evidence="17">BLF_Eptnil</strain>
        <tissue evidence="17">Kidney</tissue>
    </source>
</reference>
<feature type="binding site" evidence="11">
    <location>
        <position position="64"/>
    </location>
    <ligand>
        <name>Ca(2+)</name>
        <dbReference type="ChEBI" id="CHEBI:29108"/>
    </ligand>
</feature>
<dbReference type="AlphaFoldDB" id="A0AA40HZV8"/>
<dbReference type="Gene3D" id="1.20.90.10">
    <property type="entry name" value="Phospholipase A2 domain"/>
    <property type="match status" value="1"/>
</dbReference>
<evidence type="ECO:0000256" key="2">
    <source>
        <dbReference type="ARBA" id="ARBA00007056"/>
    </source>
</evidence>
<keyword evidence="11" id="KW-0479">Metal-binding</keyword>
<organism evidence="17 18">
    <name type="scientific">Cnephaeus nilssonii</name>
    <name type="common">Northern bat</name>
    <name type="synonym">Eptesicus nilssonii</name>
    <dbReference type="NCBI Taxonomy" id="3371016"/>
    <lineage>
        <taxon>Eukaryota</taxon>
        <taxon>Metazoa</taxon>
        <taxon>Chordata</taxon>
        <taxon>Craniata</taxon>
        <taxon>Vertebrata</taxon>
        <taxon>Euteleostomi</taxon>
        <taxon>Mammalia</taxon>
        <taxon>Eutheria</taxon>
        <taxon>Laurasiatheria</taxon>
        <taxon>Chiroptera</taxon>
        <taxon>Yangochiroptera</taxon>
        <taxon>Vespertilionidae</taxon>
        <taxon>Cnephaeus</taxon>
    </lineage>
</organism>
<keyword evidence="3 14" id="KW-0964">Secreted</keyword>
<evidence type="ECO:0000256" key="3">
    <source>
        <dbReference type="ARBA" id="ARBA00022525"/>
    </source>
</evidence>
<gene>
    <name evidence="17" type="ORF">QTO34_018988</name>
</gene>
<keyword evidence="14" id="KW-0443">Lipid metabolism</keyword>
<dbReference type="CDD" id="cd00125">
    <property type="entry name" value="PLA2c"/>
    <property type="match status" value="1"/>
</dbReference>
<dbReference type="Proteomes" id="UP001177744">
    <property type="component" value="Unassembled WGS sequence"/>
</dbReference>
<dbReference type="FunFam" id="1.20.90.10:FF:000001">
    <property type="entry name" value="Basic phospholipase A2 homolog"/>
    <property type="match status" value="1"/>
</dbReference>
<dbReference type="EC" id="3.1.1.4" evidence="14"/>
<evidence type="ECO:0000256" key="14">
    <source>
        <dbReference type="RuleBase" id="RU361236"/>
    </source>
</evidence>
<dbReference type="PANTHER" id="PTHR11716">
    <property type="entry name" value="PHOSPHOLIPASE A2 FAMILY MEMBER"/>
    <property type="match status" value="1"/>
</dbReference>
<evidence type="ECO:0000259" key="16">
    <source>
        <dbReference type="SMART" id="SM00085"/>
    </source>
</evidence>
<evidence type="ECO:0000256" key="6">
    <source>
        <dbReference type="ARBA" id="ARBA00048221"/>
    </source>
</evidence>
<feature type="active site" evidence="10">
    <location>
        <position position="82"/>
    </location>
</feature>
<dbReference type="PROSITE" id="PS00118">
    <property type="entry name" value="PA2_HIS"/>
    <property type="match status" value="1"/>
</dbReference>
<dbReference type="GO" id="GO:0005543">
    <property type="term" value="F:phospholipid binding"/>
    <property type="evidence" value="ECO:0007669"/>
    <property type="project" value="TreeGrafter"/>
</dbReference>
<name>A0AA40HZV8_CNENI</name>
<comment type="catalytic activity">
    <reaction evidence="5">
        <text>1-hexadecanoyl-2-(9Z-octadecenoyl)-sn-glycero-3-phospho-(1'-sn-glycerol) + H2O = 1-hexadecanoyl-sn-glycero-3-phospho-(1'-sn-glycerol) + (9Z)-octadecenoate + H(+)</text>
        <dbReference type="Rhea" id="RHEA:40919"/>
        <dbReference type="ChEBI" id="CHEBI:15377"/>
        <dbReference type="ChEBI" id="CHEBI:15378"/>
        <dbReference type="ChEBI" id="CHEBI:30823"/>
        <dbReference type="ChEBI" id="CHEBI:72841"/>
        <dbReference type="ChEBI" id="CHEBI:75158"/>
    </reaction>
    <physiologicalReaction direction="left-to-right" evidence="5">
        <dbReference type="Rhea" id="RHEA:40920"/>
    </physiologicalReaction>
</comment>
<dbReference type="InterPro" id="IPR036444">
    <property type="entry name" value="PLipase_A2_dom_sf"/>
</dbReference>
<evidence type="ECO:0000256" key="4">
    <source>
        <dbReference type="ARBA" id="ARBA00023157"/>
    </source>
</evidence>
<evidence type="ECO:0000256" key="1">
    <source>
        <dbReference type="ARBA" id="ARBA00004613"/>
    </source>
</evidence>
<dbReference type="Pfam" id="PF00068">
    <property type="entry name" value="Phospholip_A2_1"/>
    <property type="match status" value="1"/>
</dbReference>
<dbReference type="PROSITE" id="PS00119">
    <property type="entry name" value="PA2_ASP"/>
    <property type="match status" value="1"/>
</dbReference>
<dbReference type="GO" id="GO:0042130">
    <property type="term" value="P:negative regulation of T cell proliferation"/>
    <property type="evidence" value="ECO:0007669"/>
    <property type="project" value="TreeGrafter"/>
</dbReference>
<dbReference type="InterPro" id="IPR033113">
    <property type="entry name" value="PLA2_histidine"/>
</dbReference>
<proteinExistence type="inferred from homology"/>
<evidence type="ECO:0000256" key="11">
    <source>
        <dbReference type="PIRSR" id="PIRSR601211-2"/>
    </source>
</evidence>
<feature type="active site" evidence="10">
    <location>
        <position position="127"/>
    </location>
</feature>
<feature type="disulfide bond" evidence="12">
    <location>
        <begin position="85"/>
        <end position="126"/>
    </location>
</feature>
<evidence type="ECO:0000313" key="17">
    <source>
        <dbReference type="EMBL" id="KAK1340418.1"/>
    </source>
</evidence>
<feature type="transmembrane region" description="Helical" evidence="15">
    <location>
        <begin position="7"/>
        <end position="30"/>
    </location>
</feature>
<evidence type="ECO:0000256" key="15">
    <source>
        <dbReference type="SAM" id="Phobius"/>
    </source>
</evidence>
<comment type="catalytic activity">
    <reaction evidence="9">
        <text>1-hexadecanoyl-2-(9Z,12Z-octadecadienoyl)-sn-glycero-3-phosphoethanolamine + H2O = 1-hexadecanoyl-sn-glycero-3-phosphoethanolamine + (9Z,12Z)-octadecadienoate + H(+)</text>
        <dbReference type="Rhea" id="RHEA:40815"/>
        <dbReference type="ChEBI" id="CHEBI:15377"/>
        <dbReference type="ChEBI" id="CHEBI:15378"/>
        <dbReference type="ChEBI" id="CHEBI:30245"/>
        <dbReference type="ChEBI" id="CHEBI:73004"/>
        <dbReference type="ChEBI" id="CHEBI:73008"/>
    </reaction>
    <physiologicalReaction direction="left-to-right" evidence="9">
        <dbReference type="Rhea" id="RHEA:40816"/>
    </physiologicalReaction>
</comment>
<evidence type="ECO:0000256" key="8">
    <source>
        <dbReference type="ARBA" id="ARBA00048699"/>
    </source>
</evidence>
<accession>A0AA40HZV8</accession>
<feature type="binding site" evidence="11">
    <location>
        <position position="66"/>
    </location>
    <ligand>
        <name>Ca(2+)</name>
        <dbReference type="ChEBI" id="CHEBI:29108"/>
    </ligand>
</feature>
<evidence type="ECO:0000256" key="12">
    <source>
        <dbReference type="PIRSR" id="PIRSR601211-3"/>
    </source>
</evidence>
<dbReference type="GO" id="GO:0005576">
    <property type="term" value="C:extracellular region"/>
    <property type="evidence" value="ECO:0007669"/>
    <property type="project" value="UniProtKB-SubCell"/>
</dbReference>
<comment type="caution">
    <text evidence="17">The sequence shown here is derived from an EMBL/GenBank/DDBJ whole genome shotgun (WGS) entry which is preliminary data.</text>
</comment>
<evidence type="ECO:0000256" key="9">
    <source>
        <dbReference type="ARBA" id="ARBA00049039"/>
    </source>
</evidence>
<dbReference type="EMBL" id="JAULJE010000008">
    <property type="protein sequence ID" value="KAK1340418.1"/>
    <property type="molecule type" value="Genomic_DNA"/>
</dbReference>
<comment type="similarity">
    <text evidence="2 13">Belongs to the phospholipase A2 family.</text>
</comment>
<dbReference type="GO" id="GO:0050482">
    <property type="term" value="P:arachidonate secretion"/>
    <property type="evidence" value="ECO:0007669"/>
    <property type="project" value="InterPro"/>
</dbReference>
<dbReference type="GO" id="GO:0006644">
    <property type="term" value="P:phospholipid metabolic process"/>
    <property type="evidence" value="ECO:0007669"/>
    <property type="project" value="InterPro"/>
</dbReference>
<feature type="binding site" evidence="11">
    <location>
        <position position="83"/>
    </location>
    <ligand>
        <name>Ca(2+)</name>
        <dbReference type="ChEBI" id="CHEBI:29108"/>
    </ligand>
</feature>
<dbReference type="GO" id="GO:0047498">
    <property type="term" value="F:calcium-dependent phospholipase A2 activity"/>
    <property type="evidence" value="ECO:0007669"/>
    <property type="project" value="TreeGrafter"/>
</dbReference>
<keyword evidence="4 12" id="KW-1015">Disulfide bond</keyword>
<dbReference type="InterPro" id="IPR016090">
    <property type="entry name" value="PLA2-like_dom"/>
</dbReference>
<evidence type="ECO:0000256" key="7">
    <source>
        <dbReference type="ARBA" id="ARBA00048227"/>
    </source>
</evidence>
<feature type="disulfide bond" evidence="12">
    <location>
        <begin position="63"/>
        <end position="79"/>
    </location>
</feature>
<keyword evidence="11 14" id="KW-0106">Calcium</keyword>
<comment type="catalytic activity">
    <reaction evidence="7">
        <text>1,2-dihexadecanoyl-sn-glycero-3-phosphocholine + H2O = 1-hexadecanoyl-sn-glycero-3-phosphocholine + hexadecanoate + H(+)</text>
        <dbReference type="Rhea" id="RHEA:41223"/>
        <dbReference type="ChEBI" id="CHEBI:7896"/>
        <dbReference type="ChEBI" id="CHEBI:15377"/>
        <dbReference type="ChEBI" id="CHEBI:15378"/>
        <dbReference type="ChEBI" id="CHEBI:72998"/>
        <dbReference type="ChEBI" id="CHEBI:72999"/>
    </reaction>
    <physiologicalReaction direction="left-to-right" evidence="7">
        <dbReference type="Rhea" id="RHEA:41224"/>
    </physiologicalReaction>
</comment>
<feature type="disulfide bond" evidence="12">
    <location>
        <begin position="78"/>
        <end position="133"/>
    </location>
</feature>
<keyword evidence="18" id="KW-1185">Reference proteome</keyword>
<keyword evidence="14" id="KW-0378">Hydrolase</keyword>
<keyword evidence="15" id="KW-1133">Transmembrane helix</keyword>
<dbReference type="PANTHER" id="PTHR11716:SF57">
    <property type="entry name" value="GROUP IID SECRETORY PHOSPHOLIPASE A2"/>
    <property type="match status" value="1"/>
</dbReference>
<evidence type="ECO:0000256" key="5">
    <source>
        <dbReference type="ARBA" id="ARBA00048015"/>
    </source>
</evidence>
<comment type="catalytic activity">
    <reaction evidence="6">
        <text>N-hexadecanoyl-1,2-di-(9Z-octadecenoyl)-sn-glycero-3-phosphoethanolamine + H2O = N-hexadecanoyl-1-(9Z-octadecenoyl)-sn-glycero-3-phosphoethanolamine + (9Z)-octadecenoate + H(+)</text>
        <dbReference type="Rhea" id="RHEA:45424"/>
        <dbReference type="ChEBI" id="CHEBI:15377"/>
        <dbReference type="ChEBI" id="CHEBI:15378"/>
        <dbReference type="ChEBI" id="CHEBI:30823"/>
        <dbReference type="ChEBI" id="CHEBI:78097"/>
        <dbReference type="ChEBI" id="CHEBI:85217"/>
    </reaction>
    <physiologicalReaction direction="left-to-right" evidence="6">
        <dbReference type="Rhea" id="RHEA:45425"/>
    </physiologicalReaction>
</comment>
<dbReference type="PRINTS" id="PR00389">
    <property type="entry name" value="PHPHLIPASEA2"/>
</dbReference>
<dbReference type="InterPro" id="IPR033112">
    <property type="entry name" value="PLA2_Asp_AS"/>
</dbReference>
<evidence type="ECO:0000256" key="10">
    <source>
        <dbReference type="PIRSR" id="PIRSR601211-1"/>
    </source>
</evidence>
<comment type="catalytic activity">
    <reaction evidence="8">
        <text>1-hexadecanoyl-2-(9Z-octadecenoyl)-sn-glycero-3-phosphocholine + H2O = 1-hexadecanoyl-sn-glycero-3-phosphocholine + (9Z)-octadecenoate + H(+)</text>
        <dbReference type="Rhea" id="RHEA:38779"/>
        <dbReference type="ChEBI" id="CHEBI:15377"/>
        <dbReference type="ChEBI" id="CHEBI:15378"/>
        <dbReference type="ChEBI" id="CHEBI:30823"/>
        <dbReference type="ChEBI" id="CHEBI:72998"/>
        <dbReference type="ChEBI" id="CHEBI:73001"/>
    </reaction>
    <physiologicalReaction direction="left-to-right" evidence="8">
        <dbReference type="Rhea" id="RHEA:38780"/>
    </physiologicalReaction>
</comment>
<dbReference type="SUPFAM" id="SSF48619">
    <property type="entry name" value="Phospholipase A2, PLA2"/>
    <property type="match status" value="1"/>
</dbReference>
<evidence type="ECO:0000313" key="18">
    <source>
        <dbReference type="Proteomes" id="UP001177744"/>
    </source>
</evidence>
<dbReference type="SMART" id="SM00085">
    <property type="entry name" value="PA2c"/>
    <property type="match status" value="1"/>
</dbReference>
<feature type="domain" description="Phospholipase A2-like central" evidence="16">
    <location>
        <begin position="36"/>
        <end position="148"/>
    </location>
</feature>
<feature type="disulfide bond" evidence="12">
    <location>
        <begin position="94"/>
        <end position="119"/>
    </location>
</feature>
<sequence length="190" mass="21312">MKDFRQLLPLLWAGIMELPLLCVLVVFAGVTPTEGGILNLNKMVKQVTRKTPITSYWPYGCHCGLGGKGQPLDATDWCCHAHDCCYRHLKLHHCHHHRDHYNYTFSQGDIQCSDKGSWCEQQLCACDKEVAFCLKRQMGTYQKKLRLPVSPGPAARAKPLCARRSLPGCPTLPTRVLGSPSRLLTPLSQK</sequence>
<dbReference type="GO" id="GO:0016042">
    <property type="term" value="P:lipid catabolic process"/>
    <property type="evidence" value="ECO:0007669"/>
    <property type="project" value="InterPro"/>
</dbReference>
<keyword evidence="15" id="KW-0812">Transmembrane</keyword>
<dbReference type="InterPro" id="IPR001211">
    <property type="entry name" value="PLA2"/>
</dbReference>
<keyword evidence="15" id="KW-0472">Membrane</keyword>
<comment type="cofactor">
    <cofactor evidence="11">
        <name>Ca(2+)</name>
        <dbReference type="ChEBI" id="CHEBI:29108"/>
    </cofactor>
    <text evidence="11">Binds 1 Ca(2+) ion per subunit.</text>
</comment>
<evidence type="ECO:0000256" key="13">
    <source>
        <dbReference type="RuleBase" id="RU003654"/>
    </source>
</evidence>
<protein>
    <recommendedName>
        <fullName evidence="14">Phospholipase A2</fullName>
        <ecNumber evidence="14">3.1.1.4</ecNumber>
    </recommendedName>
</protein>
<comment type="catalytic activity">
    <reaction evidence="14">
        <text>a 1,2-diacyl-sn-glycero-3-phosphocholine + H2O = a 1-acyl-sn-glycero-3-phosphocholine + a fatty acid + H(+)</text>
        <dbReference type="Rhea" id="RHEA:15801"/>
        <dbReference type="ChEBI" id="CHEBI:15377"/>
        <dbReference type="ChEBI" id="CHEBI:15378"/>
        <dbReference type="ChEBI" id="CHEBI:28868"/>
        <dbReference type="ChEBI" id="CHEBI:57643"/>
        <dbReference type="ChEBI" id="CHEBI:58168"/>
        <dbReference type="EC" id="3.1.1.4"/>
    </reaction>
</comment>
<feature type="disulfide bond" evidence="12">
    <location>
        <begin position="112"/>
        <end position="124"/>
    </location>
</feature>
<comment type="subcellular location">
    <subcellularLocation>
        <location evidence="1 14">Secreted</location>
    </subcellularLocation>
</comment>